<evidence type="ECO:0000313" key="4">
    <source>
        <dbReference type="EMBL" id="TCO48091.1"/>
    </source>
</evidence>
<organism evidence="4 5">
    <name type="scientific">Actinocrispum wychmicini</name>
    <dbReference type="NCBI Taxonomy" id="1213861"/>
    <lineage>
        <taxon>Bacteria</taxon>
        <taxon>Bacillati</taxon>
        <taxon>Actinomycetota</taxon>
        <taxon>Actinomycetes</taxon>
        <taxon>Pseudonocardiales</taxon>
        <taxon>Pseudonocardiaceae</taxon>
        <taxon>Actinocrispum</taxon>
    </lineage>
</organism>
<dbReference type="InterPro" id="IPR027417">
    <property type="entry name" value="P-loop_NTPase"/>
</dbReference>
<proteinExistence type="inferred from homology"/>
<dbReference type="GO" id="GO:0005524">
    <property type="term" value="F:ATP binding"/>
    <property type="evidence" value="ECO:0007669"/>
    <property type="project" value="InterPro"/>
</dbReference>
<dbReference type="InterPro" id="IPR016300">
    <property type="entry name" value="ATPase_ArsA/GET3"/>
</dbReference>
<comment type="similarity">
    <text evidence="1">Belongs to the arsA ATPase family.</text>
</comment>
<comment type="caution">
    <text evidence="4">The sequence shown here is derived from an EMBL/GenBank/DDBJ whole genome shotgun (WGS) entry which is preliminary data.</text>
</comment>
<accession>A0A4R2IRN6</accession>
<reference evidence="4 5" key="1">
    <citation type="submission" date="2019-03" db="EMBL/GenBank/DDBJ databases">
        <title>Genomic Encyclopedia of Type Strains, Phase IV (KMG-IV): sequencing the most valuable type-strain genomes for metagenomic binning, comparative biology and taxonomic classification.</title>
        <authorList>
            <person name="Goeker M."/>
        </authorList>
    </citation>
    <scope>NUCLEOTIDE SEQUENCE [LARGE SCALE GENOMIC DNA]</scope>
    <source>
        <strain evidence="4 5">DSM 45934</strain>
    </source>
</reference>
<feature type="domain" description="ArsA HSP20-like" evidence="3">
    <location>
        <begin position="325"/>
        <end position="386"/>
    </location>
</feature>
<dbReference type="Pfam" id="PF17886">
    <property type="entry name" value="ArsA_HSP20"/>
    <property type="match status" value="1"/>
</dbReference>
<dbReference type="RefSeq" id="WP_132125493.1">
    <property type="nucleotide sequence ID" value="NZ_SLWS01000016.1"/>
</dbReference>
<dbReference type="SUPFAM" id="SSF52540">
    <property type="entry name" value="P-loop containing nucleoside triphosphate hydrolases"/>
    <property type="match status" value="1"/>
</dbReference>
<evidence type="ECO:0000256" key="1">
    <source>
        <dbReference type="ARBA" id="ARBA00011040"/>
    </source>
</evidence>
<dbReference type="AlphaFoldDB" id="A0A4R2IRN6"/>
<feature type="domain" description="ArsA/GET3 Anion-transporting ATPase-like" evidence="2">
    <location>
        <begin position="1"/>
        <end position="301"/>
    </location>
</feature>
<name>A0A4R2IRN6_9PSEU</name>
<gene>
    <name evidence="4" type="ORF">EV192_116144</name>
</gene>
<dbReference type="Gene3D" id="2.60.40.790">
    <property type="match status" value="1"/>
</dbReference>
<sequence>MRILLFTGKGGVGKTTLAAATAVRLAGRGHETLVVSTDPAHSLADAFGARLAGEPSLVDTRLSAAHVDTRGLVDSVWDELRGKLRLVLAGAGVDSLDAEELTVVPGLDELLALTEVARLARTGAWETVVVDCGPTAETLRLLALPDAIGTYLKRVFPPRSVRGMVSGVGRQGWADAVERLAEHLTDLRELLADPQVTGVRLVLTPERLVVAESRRTLAALALRDIRVDGMIANRLVPKAGMRGVLQRGGPAATWLRTRRAEQDAVLAELRVSTPLELRVVEHRAAEPVGLTALADLADELYGRSDPLACGDSRPPSLLRMRPDGDAYLLRVALPLTEQSDVDLARVADDLAVTVDGMRRLVPLPAVLRRYAVVDASVDSDGLLVRFEIPVEALS</sequence>
<evidence type="ECO:0000259" key="2">
    <source>
        <dbReference type="Pfam" id="PF02374"/>
    </source>
</evidence>
<dbReference type="PANTHER" id="PTHR10803">
    <property type="entry name" value="ARSENICAL PUMP-DRIVING ATPASE ARSENITE-TRANSLOCATING ATPASE"/>
    <property type="match status" value="1"/>
</dbReference>
<dbReference type="Proteomes" id="UP000295680">
    <property type="component" value="Unassembled WGS sequence"/>
</dbReference>
<dbReference type="EMBL" id="SLWS01000016">
    <property type="protein sequence ID" value="TCO48091.1"/>
    <property type="molecule type" value="Genomic_DNA"/>
</dbReference>
<dbReference type="InterPro" id="IPR025723">
    <property type="entry name" value="ArsA/GET3_ATPase-like"/>
</dbReference>
<evidence type="ECO:0000313" key="5">
    <source>
        <dbReference type="Proteomes" id="UP000295680"/>
    </source>
</evidence>
<evidence type="ECO:0000259" key="3">
    <source>
        <dbReference type="Pfam" id="PF17886"/>
    </source>
</evidence>
<dbReference type="GO" id="GO:0016887">
    <property type="term" value="F:ATP hydrolysis activity"/>
    <property type="evidence" value="ECO:0007669"/>
    <property type="project" value="InterPro"/>
</dbReference>
<dbReference type="Gene3D" id="3.40.50.300">
    <property type="entry name" value="P-loop containing nucleotide triphosphate hydrolases"/>
    <property type="match status" value="1"/>
</dbReference>
<dbReference type="NCBIfam" id="TIGR00345">
    <property type="entry name" value="GET3_arsA_TRC40"/>
    <property type="match status" value="1"/>
</dbReference>
<keyword evidence="5" id="KW-1185">Reference proteome</keyword>
<dbReference type="OrthoDB" id="9780677at2"/>
<dbReference type="CDD" id="cd02035">
    <property type="entry name" value="ArsA"/>
    <property type="match status" value="1"/>
</dbReference>
<protein>
    <submittedName>
        <fullName evidence="4">Arsenite-transporting ATPase</fullName>
    </submittedName>
</protein>
<dbReference type="InterPro" id="IPR040612">
    <property type="entry name" value="ArsA_HSP20-like"/>
</dbReference>
<dbReference type="PANTHER" id="PTHR10803:SF3">
    <property type="entry name" value="ATPASE GET3"/>
    <property type="match status" value="1"/>
</dbReference>
<dbReference type="Pfam" id="PF02374">
    <property type="entry name" value="ArsA_ATPase"/>
    <property type="match status" value="1"/>
</dbReference>
<dbReference type="InterPro" id="IPR008978">
    <property type="entry name" value="HSP20-like_chaperone"/>
</dbReference>